<dbReference type="KEGG" id="atq:GH723_04400"/>
<evidence type="ECO:0000313" key="1">
    <source>
        <dbReference type="EMBL" id="QGG94404.1"/>
    </source>
</evidence>
<organism evidence="1 2">
    <name type="scientific">Actinomarinicola tropica</name>
    <dbReference type="NCBI Taxonomy" id="2789776"/>
    <lineage>
        <taxon>Bacteria</taxon>
        <taxon>Bacillati</taxon>
        <taxon>Actinomycetota</taxon>
        <taxon>Acidimicrobiia</taxon>
        <taxon>Acidimicrobiales</taxon>
        <taxon>Iamiaceae</taxon>
        <taxon>Actinomarinicola</taxon>
    </lineage>
</organism>
<name>A0A5Q2RFI8_9ACTN</name>
<proteinExistence type="predicted"/>
<keyword evidence="2" id="KW-1185">Reference proteome</keyword>
<reference evidence="1 2" key="1">
    <citation type="submission" date="2019-11" db="EMBL/GenBank/DDBJ databases">
        <authorList>
            <person name="He Y."/>
        </authorList>
    </citation>
    <scope>NUCLEOTIDE SEQUENCE [LARGE SCALE GENOMIC DNA]</scope>
    <source>
        <strain evidence="1 2">SCSIO 58843</strain>
    </source>
</reference>
<dbReference type="Proteomes" id="UP000334019">
    <property type="component" value="Chromosome"/>
</dbReference>
<dbReference type="AlphaFoldDB" id="A0A5Q2RFI8"/>
<evidence type="ECO:0000313" key="2">
    <source>
        <dbReference type="Proteomes" id="UP000334019"/>
    </source>
</evidence>
<dbReference type="RefSeq" id="WP_153758510.1">
    <property type="nucleotide sequence ID" value="NZ_CP045851.1"/>
</dbReference>
<protein>
    <submittedName>
        <fullName evidence="1">Uncharacterized protein</fullName>
    </submittedName>
</protein>
<sequence length="197" mass="21121">MRALEGWTIDRYGGPELTRIVDPEGTVAATVTPGGRAWAPLWKVVGLEGKLRQYESEAWASRGGNVPIHGRAVVTLADGTEVRLRHGAPHGPRRRAQDVRVAVAGRRYGFAHRSAGTAEVRRDGEVIVHATASGERGRPDDAVPAAFTRGVDLAVRAPLDRTDEVVVVLLTELCGPPGRAGAVRRFAGALWDMAKNP</sequence>
<accession>A0A5Q2RFI8</accession>
<dbReference type="EMBL" id="CP045851">
    <property type="protein sequence ID" value="QGG94404.1"/>
    <property type="molecule type" value="Genomic_DNA"/>
</dbReference>
<gene>
    <name evidence="1" type="ORF">GH723_04400</name>
</gene>